<evidence type="ECO:0000256" key="7">
    <source>
        <dbReference type="SAM" id="Phobius"/>
    </source>
</evidence>
<dbReference type="InterPro" id="IPR022781">
    <property type="entry name" value="Flagellar_biosynth_FliO"/>
</dbReference>
<evidence type="ECO:0000256" key="5">
    <source>
        <dbReference type="ARBA" id="ARBA00023136"/>
    </source>
</evidence>
<evidence type="ECO:0000256" key="1">
    <source>
        <dbReference type="ARBA" id="ARBA00004236"/>
    </source>
</evidence>
<evidence type="ECO:0000256" key="3">
    <source>
        <dbReference type="ARBA" id="ARBA00022692"/>
    </source>
</evidence>
<reference evidence="8" key="1">
    <citation type="submission" date="2024-05" db="EMBL/GenBank/DDBJ databases">
        <title>Planctomycetes of the genus Singulisphaera possess chitinolytic capabilities.</title>
        <authorList>
            <person name="Ivanova A."/>
        </authorList>
    </citation>
    <scope>NUCLEOTIDE SEQUENCE</scope>
    <source>
        <strain evidence="8">Ch08T</strain>
    </source>
</reference>
<keyword evidence="8" id="KW-0282">Flagellum</keyword>
<gene>
    <name evidence="8" type="ORF">V5E97_07580</name>
</gene>
<name>A0AAU7CMK9_9BACT</name>
<dbReference type="EMBL" id="CP155447">
    <property type="protein sequence ID" value="XBH05881.1"/>
    <property type="molecule type" value="Genomic_DNA"/>
</dbReference>
<dbReference type="GO" id="GO:0016020">
    <property type="term" value="C:membrane"/>
    <property type="evidence" value="ECO:0007669"/>
    <property type="project" value="InterPro"/>
</dbReference>
<accession>A0AAU7CMK9</accession>
<dbReference type="GO" id="GO:0044781">
    <property type="term" value="P:bacterial-type flagellum organization"/>
    <property type="evidence" value="ECO:0007669"/>
    <property type="project" value="InterPro"/>
</dbReference>
<sequence>MPSARFRQHIYAGAIVVLGPLASVFFLPRARADHAPPTASINAPSTSVSASATASDRQPFAPRGASGRRGSKGPEGSTGWWLGTGGIALTLALCGGISVASKRYLPSRNGASPMRVVGRTVLSPKHSVYLLEVGQRVLIVGTGAQGAPALLGELTDPAERDAFLTPSSRGAAVSVPIGPVPSAGRFDRRVGDDE</sequence>
<organism evidence="8">
    <name type="scientific">Singulisphaera sp. Ch08</name>
    <dbReference type="NCBI Taxonomy" id="3120278"/>
    <lineage>
        <taxon>Bacteria</taxon>
        <taxon>Pseudomonadati</taxon>
        <taxon>Planctomycetota</taxon>
        <taxon>Planctomycetia</taxon>
        <taxon>Isosphaerales</taxon>
        <taxon>Isosphaeraceae</taxon>
        <taxon>Singulisphaera</taxon>
    </lineage>
</organism>
<dbReference type="AlphaFoldDB" id="A0AAU7CMK9"/>
<keyword evidence="3 7" id="KW-0812">Transmembrane</keyword>
<feature type="region of interest" description="Disordered" evidence="6">
    <location>
        <begin position="36"/>
        <end position="77"/>
    </location>
</feature>
<feature type="compositionally biased region" description="Low complexity" evidence="6">
    <location>
        <begin position="43"/>
        <end position="55"/>
    </location>
</feature>
<feature type="transmembrane region" description="Helical" evidence="7">
    <location>
        <begin position="80"/>
        <end position="100"/>
    </location>
</feature>
<keyword evidence="8" id="KW-0966">Cell projection</keyword>
<keyword evidence="2" id="KW-1003">Cell membrane</keyword>
<keyword evidence="4 7" id="KW-1133">Transmembrane helix</keyword>
<keyword evidence="5 7" id="KW-0472">Membrane</keyword>
<evidence type="ECO:0000313" key="8">
    <source>
        <dbReference type="EMBL" id="XBH05881.1"/>
    </source>
</evidence>
<dbReference type="RefSeq" id="WP_406698732.1">
    <property type="nucleotide sequence ID" value="NZ_CP155447.1"/>
</dbReference>
<evidence type="ECO:0000256" key="6">
    <source>
        <dbReference type="SAM" id="MobiDB-lite"/>
    </source>
</evidence>
<comment type="subcellular location">
    <subcellularLocation>
        <location evidence="1">Cell membrane</location>
    </subcellularLocation>
</comment>
<protein>
    <submittedName>
        <fullName evidence="8">Flagellar biosynthetic protein FliO</fullName>
    </submittedName>
</protein>
<dbReference type="Pfam" id="PF04347">
    <property type="entry name" value="FliO"/>
    <property type="match status" value="1"/>
</dbReference>
<keyword evidence="8" id="KW-0969">Cilium</keyword>
<proteinExistence type="predicted"/>
<evidence type="ECO:0000256" key="4">
    <source>
        <dbReference type="ARBA" id="ARBA00022989"/>
    </source>
</evidence>
<evidence type="ECO:0000256" key="2">
    <source>
        <dbReference type="ARBA" id="ARBA00022475"/>
    </source>
</evidence>